<dbReference type="OrthoDB" id="2689749at2759"/>
<dbReference type="PRINTS" id="PR00853">
    <property type="entry name" value="XPGRADSUPER"/>
</dbReference>
<reference evidence="3" key="2">
    <citation type="submission" date="2015-01" db="EMBL/GenBank/DDBJ databases">
        <title>Evolutionary Origins and Diversification of the Mycorrhizal Mutualists.</title>
        <authorList>
            <consortium name="DOE Joint Genome Institute"/>
            <consortium name="Mycorrhizal Genomics Consortium"/>
            <person name="Kohler A."/>
            <person name="Kuo A."/>
            <person name="Nagy L.G."/>
            <person name="Floudas D."/>
            <person name="Copeland A."/>
            <person name="Barry K.W."/>
            <person name="Cichocki N."/>
            <person name="Veneault-Fourrey C."/>
            <person name="LaButti K."/>
            <person name="Lindquist E.A."/>
            <person name="Lipzen A."/>
            <person name="Lundell T."/>
            <person name="Morin E."/>
            <person name="Murat C."/>
            <person name="Riley R."/>
            <person name="Ohm R."/>
            <person name="Sun H."/>
            <person name="Tunlid A."/>
            <person name="Henrissat B."/>
            <person name="Grigoriev I.V."/>
            <person name="Hibbett D.S."/>
            <person name="Martin F."/>
        </authorList>
    </citation>
    <scope>NUCLEOTIDE SEQUENCE [LARGE SCALE GENOMIC DNA]</scope>
    <source>
        <strain evidence="3">ATCC 200175</strain>
    </source>
</reference>
<name>A0A0C9TUT6_PAXIN</name>
<evidence type="ECO:0000259" key="1">
    <source>
        <dbReference type="SMART" id="SM00484"/>
    </source>
</evidence>
<dbReference type="SUPFAM" id="SSF47807">
    <property type="entry name" value="5' to 3' exonuclease, C-terminal subdomain"/>
    <property type="match status" value="1"/>
</dbReference>
<dbReference type="GO" id="GO:0006281">
    <property type="term" value="P:DNA repair"/>
    <property type="evidence" value="ECO:0007669"/>
    <property type="project" value="UniProtKB-ARBA"/>
</dbReference>
<keyword evidence="3" id="KW-1185">Reference proteome</keyword>
<dbReference type="InterPro" id="IPR036279">
    <property type="entry name" value="5-3_exonuclease_C_sf"/>
</dbReference>
<dbReference type="Gene3D" id="3.40.50.1010">
    <property type="entry name" value="5'-nuclease"/>
    <property type="match status" value="1"/>
</dbReference>
<gene>
    <name evidence="2" type="ORF">PAXINDRAFT_85124</name>
</gene>
<dbReference type="AlphaFoldDB" id="A0A0C9TUT6"/>
<accession>A0A0C9TUT6</accession>
<protein>
    <submittedName>
        <fullName evidence="2">Unplaced genomic scaffold PAXINscaffold_67, whole genome shotgun sequence</fullName>
    </submittedName>
</protein>
<dbReference type="GO" id="GO:0017108">
    <property type="term" value="F:5'-flap endonuclease activity"/>
    <property type="evidence" value="ECO:0007669"/>
    <property type="project" value="TreeGrafter"/>
</dbReference>
<organism evidence="2 3">
    <name type="scientific">Paxillus involutus ATCC 200175</name>
    <dbReference type="NCBI Taxonomy" id="664439"/>
    <lineage>
        <taxon>Eukaryota</taxon>
        <taxon>Fungi</taxon>
        <taxon>Dikarya</taxon>
        <taxon>Basidiomycota</taxon>
        <taxon>Agaricomycotina</taxon>
        <taxon>Agaricomycetes</taxon>
        <taxon>Agaricomycetidae</taxon>
        <taxon>Boletales</taxon>
        <taxon>Paxilineae</taxon>
        <taxon>Paxillaceae</taxon>
        <taxon>Paxillus</taxon>
    </lineage>
</organism>
<dbReference type="InterPro" id="IPR029060">
    <property type="entry name" value="PIN-like_dom_sf"/>
</dbReference>
<dbReference type="Pfam" id="PF00867">
    <property type="entry name" value="XPG_I"/>
    <property type="match status" value="1"/>
</dbReference>
<evidence type="ECO:0000313" key="3">
    <source>
        <dbReference type="Proteomes" id="UP000053647"/>
    </source>
</evidence>
<feature type="domain" description="XPG-I" evidence="1">
    <location>
        <begin position="3"/>
        <end position="69"/>
    </location>
</feature>
<dbReference type="InterPro" id="IPR006086">
    <property type="entry name" value="XPG-I_dom"/>
</dbReference>
<proteinExistence type="predicted"/>
<dbReference type="PANTHER" id="PTHR11081:SF59">
    <property type="entry name" value="FI23547P1"/>
    <property type="match status" value="1"/>
</dbReference>
<sequence length="243" mass="26140">FEQAPGEAEAQLALMNKDGVINAVMTDDSDAFVFGAPTVLRNSSLNSDDSIRLYTADAIKDRVCKSLHGEAFALFALCCGGDYDKGLRGCGNGTALGLVRCGLGTGLCRAYTRSRDVADALRCWRQELANHLAHDPTKMIGRLHPSLAASLPDAFPPLNLVELYLHPVITHVNNLAISGDPQPPDTPALAAVMQELLGWEDTAKMLETFCSTIWPAVVLKEILLDLARNSPGGNEASLFQYSL</sequence>
<reference evidence="2 3" key="1">
    <citation type="submission" date="2014-06" db="EMBL/GenBank/DDBJ databases">
        <authorList>
            <consortium name="DOE Joint Genome Institute"/>
            <person name="Kuo A."/>
            <person name="Kohler A."/>
            <person name="Nagy L.G."/>
            <person name="Floudas D."/>
            <person name="Copeland A."/>
            <person name="Barry K.W."/>
            <person name="Cichocki N."/>
            <person name="Veneault-Fourrey C."/>
            <person name="LaButti K."/>
            <person name="Lindquist E.A."/>
            <person name="Lipzen A."/>
            <person name="Lundell T."/>
            <person name="Morin E."/>
            <person name="Murat C."/>
            <person name="Sun H."/>
            <person name="Tunlid A."/>
            <person name="Henrissat B."/>
            <person name="Grigoriev I.V."/>
            <person name="Hibbett D.S."/>
            <person name="Martin F."/>
            <person name="Nordberg H.P."/>
            <person name="Cantor M.N."/>
            <person name="Hua S.X."/>
        </authorList>
    </citation>
    <scope>NUCLEOTIDE SEQUENCE [LARGE SCALE GENOMIC DNA]</scope>
    <source>
        <strain evidence="2 3">ATCC 200175</strain>
    </source>
</reference>
<dbReference type="PANTHER" id="PTHR11081">
    <property type="entry name" value="FLAP ENDONUCLEASE FAMILY MEMBER"/>
    <property type="match status" value="1"/>
</dbReference>
<evidence type="ECO:0000313" key="2">
    <source>
        <dbReference type="EMBL" id="KIJ11021.1"/>
    </source>
</evidence>
<dbReference type="HOGENOM" id="CLU_007575_4_0_1"/>
<feature type="non-terminal residue" evidence="2">
    <location>
        <position position="1"/>
    </location>
</feature>
<dbReference type="InterPro" id="IPR006084">
    <property type="entry name" value="XPG/Rad2"/>
</dbReference>
<dbReference type="SMART" id="SM00484">
    <property type="entry name" value="XPGI"/>
    <property type="match status" value="1"/>
</dbReference>
<dbReference type="SUPFAM" id="SSF88723">
    <property type="entry name" value="PIN domain-like"/>
    <property type="match status" value="1"/>
</dbReference>
<dbReference type="EMBL" id="KN819389">
    <property type="protein sequence ID" value="KIJ11021.1"/>
    <property type="molecule type" value="Genomic_DNA"/>
</dbReference>
<dbReference type="Proteomes" id="UP000053647">
    <property type="component" value="Unassembled WGS sequence"/>
</dbReference>